<name>A0AC58INF5_DANRE</name>
<gene>
    <name evidence="2" type="primary">ggt7</name>
</gene>
<organism evidence="1 2">
    <name type="scientific">Danio rerio</name>
    <name type="common">Zebrafish</name>
    <name type="synonym">Brachydanio rerio</name>
    <dbReference type="NCBI Taxonomy" id="7955"/>
    <lineage>
        <taxon>Eukaryota</taxon>
        <taxon>Metazoa</taxon>
        <taxon>Chordata</taxon>
        <taxon>Craniata</taxon>
        <taxon>Vertebrata</taxon>
        <taxon>Euteleostomi</taxon>
        <taxon>Actinopterygii</taxon>
        <taxon>Neopterygii</taxon>
        <taxon>Teleostei</taxon>
        <taxon>Ostariophysi</taxon>
        <taxon>Cypriniformes</taxon>
        <taxon>Danionidae</taxon>
        <taxon>Danioninae</taxon>
        <taxon>Danio</taxon>
    </lineage>
</organism>
<proteinExistence type="predicted"/>
<protein>
    <submittedName>
        <fullName evidence="2">Glutathione hydrolase 7 isoform X3</fullName>
    </submittedName>
</protein>
<evidence type="ECO:0000313" key="2">
    <source>
        <dbReference type="RefSeq" id="XP_073795782.1"/>
    </source>
</evidence>
<dbReference type="Proteomes" id="UP000000437">
    <property type="component" value="Chromosome 23"/>
</dbReference>
<sequence length="617" mass="65984">MYTPAADTGVTVVEEDATLSNAYSPVDYMSITSFPRLPEDEVSADNTIKTRKDDDNFLGEQEAADPDLFLKSARLQRLPSSASDLASHDVSPLRETNRDPLAQECACTRDGLTVIITACLTFATGVTVALIMQIYFGEPQVYSQAAVVTDVSRCTTLGLDVLGKQGSSVDAAIAASLCLGIIHPHSSGIGGGGVMLVHDIRKNESRVIDFRETAPSGLHEDMMQHASHRPGLTVAVPGLISGLHQAHQLYGRMSWKNVVSMAADVARNGFNITHELADALSKVKQQNVSDSFRDVFLPAGQPPLAGLFARRLDLAALLDKIAANGILEFYSSNLTQEMTSAVQANGGVLTEEDFRNYTTVIQTPLQSLYQGQQVFVPPPPQAGVALLSALNILEGFNISSQTPRSSVYHWVAESLKIALSQASGLGDSMFDSSVSELVAEMLSSLNRPFGSGIVTSSGILLNSQILDFSWPNKTLSSSAFNQRNSIAPGKRPLSFLLPLAVRPSVGQCGTYIALGSCSGDRALSGITQVLVNVLSSRRNMSESVSSGRLHPLISNNSLLVDSVFQEADVKALQAKGHDVLRVERLSLVEGTRRTNDLIIGVKDPRSSDAAALSMAMP</sequence>
<accession>A0AC58INF5</accession>
<reference evidence="2" key="1">
    <citation type="submission" date="2025-08" db="UniProtKB">
        <authorList>
            <consortium name="RefSeq"/>
        </authorList>
    </citation>
    <scope>IDENTIFICATION</scope>
    <source>
        <strain evidence="2">Tuebingen</strain>
        <tissue evidence="2">Fibroblasts and whole tissue</tissue>
    </source>
</reference>
<dbReference type="RefSeq" id="XP_073795782.1">
    <property type="nucleotide sequence ID" value="XM_073939681.1"/>
</dbReference>
<evidence type="ECO:0000313" key="1">
    <source>
        <dbReference type="Proteomes" id="UP000000437"/>
    </source>
</evidence>
<keyword evidence="2" id="KW-0378">Hydrolase</keyword>
<keyword evidence="1" id="KW-1185">Reference proteome</keyword>